<dbReference type="PANTHER" id="PTHR11365">
    <property type="entry name" value="5-OXOPROLINASE RELATED"/>
    <property type="match status" value="1"/>
</dbReference>
<dbReference type="Proteomes" id="UP000005237">
    <property type="component" value="Unassembled WGS sequence"/>
</dbReference>
<proteinExistence type="predicted"/>
<dbReference type="GO" id="GO:0005829">
    <property type="term" value="C:cytosol"/>
    <property type="evidence" value="ECO:0007669"/>
    <property type="project" value="TreeGrafter"/>
</dbReference>
<evidence type="ECO:0008006" key="6">
    <source>
        <dbReference type="Google" id="ProtNLM"/>
    </source>
</evidence>
<dbReference type="InterPro" id="IPR002821">
    <property type="entry name" value="Hydantoinase_A"/>
</dbReference>
<dbReference type="InterPro" id="IPR045079">
    <property type="entry name" value="Oxoprolinase-like"/>
</dbReference>
<organism evidence="4 5">
    <name type="scientific">Caenorhabditis japonica</name>
    <dbReference type="NCBI Taxonomy" id="281687"/>
    <lineage>
        <taxon>Eukaryota</taxon>
        <taxon>Metazoa</taxon>
        <taxon>Ecdysozoa</taxon>
        <taxon>Nematoda</taxon>
        <taxon>Chromadorea</taxon>
        <taxon>Rhabditida</taxon>
        <taxon>Rhabditina</taxon>
        <taxon>Rhabditomorpha</taxon>
        <taxon>Rhabditoidea</taxon>
        <taxon>Rhabditidae</taxon>
        <taxon>Peloderinae</taxon>
        <taxon>Caenorhabditis</taxon>
    </lineage>
</organism>
<protein>
    <recommendedName>
        <fullName evidence="6">5-oxoprolinase</fullName>
    </recommendedName>
</protein>
<dbReference type="GO" id="GO:0017168">
    <property type="term" value="F:5-oxoprolinase (ATP-hydrolyzing) activity"/>
    <property type="evidence" value="ECO:0007669"/>
    <property type="project" value="TreeGrafter"/>
</dbReference>
<dbReference type="PANTHER" id="PTHR11365:SF2">
    <property type="entry name" value="5-OXOPROLINASE"/>
    <property type="match status" value="1"/>
</dbReference>
<dbReference type="InterPro" id="IPR003692">
    <property type="entry name" value="Hydantoinase_B"/>
</dbReference>
<sequence>MGGTSTDICRYSGTLEHVMETTTAGITIQAPQLDIQTVAAGGGSRLFFRNGLLIVGPESAGAHPGPVCYRKNGYLTVTDANLVLGRILPDYFPKIFGPNADQPLDKEASFAAMVEITEEVNQFIRSNPSSTKKELTVEEVALGFLSVANEEMCRPIRTLTQSRGYNPSDHVLACFGGAGGQHACAVAKVLGIKLIRIHKYSSLLSAYGIALADVVDESQQPVQTVYAKETFPSMFEIFTNLKSNAISRLSTQGFTENEIDFTFYMHMRYDKTDTAIMISANVDNELSLDKFKSVFEHNYRREFGFILENRNIIVDDLRLRANGKSNFDRERKNPVSDNSQTPLQKSTTTVFFDKQFVEVGIYAFGDMLPGQKLVGPALLIDQNSSILIEPQSTARITDTGDVEIVIEGSSEKNLDTDIDPIHLSIFSNRFMSIAEQMGRILQRTAISTNIKERLDFSCALFAPDGGLIANAPHIPVHLGGMQYTVKFQIDHRGLENIKDGDVYLANHPIAGGCHLPDFTVITPVFFKDQKTPVFFVANRGHHADIGGLVPGSMPPNANHIDQEGASFVSFKLVEDHVFQEDRLIEALKAPGNVAGCSAARNISDNIADLNAQIASNRKGIALITSLIEEYSLEVVHAYMRHIQNTAELCVRDMLKRVGGEVLKKTGQSRLVGEDFMDDGTVIKLTVDIDAEDGSATFDFTGTGPESFSSCNAPRAVTMSAITYCLRCLVEKDIPLNNGCLAPIKIVIPDGTILSPSPTAPVVAGNVLTSQRLCDVILRAFDKVAASQGCMNNLVFGDANCGYYETIAGGAGAGNGFHGRSGVHTHMTNTRITDPEILETRFPAVLREWRLRPGSGGNGKYRGGDGLVRKIQFTRPLTLSLLTERRSFQPYGLHGGNAGERGLNLLKRNGRTANIGSKASFQTEPGDILHIATPGGGGYGLAE</sequence>
<feature type="domain" description="Acetophenone carboxylase-like C-terminal" evidence="3">
    <location>
        <begin position="233"/>
        <end position="393"/>
    </location>
</feature>
<feature type="domain" description="Hydantoinase B/oxoprolinase" evidence="2">
    <location>
        <begin position="419"/>
        <end position="939"/>
    </location>
</feature>
<dbReference type="Pfam" id="PF02538">
    <property type="entry name" value="Hydantoinase_B"/>
    <property type="match status" value="1"/>
</dbReference>
<dbReference type="GO" id="GO:0006749">
    <property type="term" value="P:glutathione metabolic process"/>
    <property type="evidence" value="ECO:0007669"/>
    <property type="project" value="TreeGrafter"/>
</dbReference>
<reference evidence="5" key="1">
    <citation type="submission" date="2010-08" db="EMBL/GenBank/DDBJ databases">
        <authorList>
            <consortium name="Caenorhabditis japonica Sequencing Consortium"/>
            <person name="Wilson R.K."/>
        </authorList>
    </citation>
    <scope>NUCLEOTIDE SEQUENCE [LARGE SCALE GENOMIC DNA]</scope>
    <source>
        <strain evidence="5">DF5081</strain>
    </source>
</reference>
<evidence type="ECO:0000259" key="1">
    <source>
        <dbReference type="Pfam" id="PF01968"/>
    </source>
</evidence>
<evidence type="ECO:0000313" key="5">
    <source>
        <dbReference type="Proteomes" id="UP000005237"/>
    </source>
</evidence>
<dbReference type="AlphaFoldDB" id="A0A8R1DK21"/>
<feature type="domain" description="Hydantoinase A/oxoprolinase" evidence="1">
    <location>
        <begin position="1"/>
        <end position="217"/>
    </location>
</feature>
<evidence type="ECO:0000259" key="2">
    <source>
        <dbReference type="Pfam" id="PF02538"/>
    </source>
</evidence>
<reference evidence="4" key="2">
    <citation type="submission" date="2022-06" db="UniProtKB">
        <authorList>
            <consortium name="EnsemblMetazoa"/>
        </authorList>
    </citation>
    <scope>IDENTIFICATION</scope>
    <source>
        <strain evidence="4">DF5081</strain>
    </source>
</reference>
<keyword evidence="5" id="KW-1185">Reference proteome</keyword>
<dbReference type="Pfam" id="PF01968">
    <property type="entry name" value="Hydantoinase_A"/>
    <property type="match status" value="1"/>
</dbReference>
<dbReference type="InterPro" id="IPR049517">
    <property type="entry name" value="ACX-like_C"/>
</dbReference>
<evidence type="ECO:0000259" key="3">
    <source>
        <dbReference type="Pfam" id="PF19278"/>
    </source>
</evidence>
<accession>A0A8R1DK21</accession>
<evidence type="ECO:0000313" key="4">
    <source>
        <dbReference type="EnsemblMetazoa" id="CJA04983.1"/>
    </source>
</evidence>
<dbReference type="Pfam" id="PF19278">
    <property type="entry name" value="Hydant_A_C"/>
    <property type="match status" value="1"/>
</dbReference>
<dbReference type="EnsemblMetazoa" id="CJA04983.1">
    <property type="protein sequence ID" value="CJA04983.1"/>
    <property type="gene ID" value="WBGene00124186"/>
</dbReference>
<name>A0A8R1DK21_CAEJA</name>